<dbReference type="PANTHER" id="PTHR42756">
    <property type="entry name" value="TRANSCRIPTIONAL REGULATOR, MARR"/>
    <property type="match status" value="1"/>
</dbReference>
<dbReference type="Proteomes" id="UP000604475">
    <property type="component" value="Unassembled WGS sequence"/>
</dbReference>
<proteinExistence type="predicted"/>
<dbReference type="SUPFAM" id="SSF46785">
    <property type="entry name" value="Winged helix' DNA-binding domain"/>
    <property type="match status" value="1"/>
</dbReference>
<comment type="caution">
    <text evidence="5">The sequence shown here is derived from an EMBL/GenBank/DDBJ whole genome shotgun (WGS) entry which is preliminary data.</text>
</comment>
<evidence type="ECO:0000256" key="3">
    <source>
        <dbReference type="ARBA" id="ARBA00023163"/>
    </source>
</evidence>
<dbReference type="InterPro" id="IPR036390">
    <property type="entry name" value="WH_DNA-bd_sf"/>
</dbReference>
<accession>A0A937RH75</accession>
<keyword evidence="3" id="KW-0804">Transcription</keyword>
<evidence type="ECO:0000313" key="6">
    <source>
        <dbReference type="Proteomes" id="UP000604475"/>
    </source>
</evidence>
<sequence>MKSLLEVRAKGMPMTDRDGQDADDRFGAALGQVLEVAILINEDMTKGLARDGLTEPRAHLVWELSQRGPSTQRVLADALRVSPRNITGLIDGLVATGFVTREPHPSDRRATLVTFTEQGTRAAAKMAADHREFAELLFAGMSDAQFDGLVAGLDVVLARLRAAVAAAWGDSTTSDEEVERP</sequence>
<protein>
    <submittedName>
        <fullName evidence="5">MarR family transcriptional regulator</fullName>
    </submittedName>
</protein>
<dbReference type="Pfam" id="PF01047">
    <property type="entry name" value="MarR"/>
    <property type="match status" value="1"/>
</dbReference>
<feature type="domain" description="HTH marR-type" evidence="4">
    <location>
        <begin position="23"/>
        <end position="162"/>
    </location>
</feature>
<evidence type="ECO:0000259" key="4">
    <source>
        <dbReference type="PROSITE" id="PS50995"/>
    </source>
</evidence>
<dbReference type="InterPro" id="IPR000835">
    <property type="entry name" value="HTH_MarR-typ"/>
</dbReference>
<dbReference type="PANTHER" id="PTHR42756:SF1">
    <property type="entry name" value="TRANSCRIPTIONAL REPRESSOR OF EMRAB OPERON"/>
    <property type="match status" value="1"/>
</dbReference>
<dbReference type="GO" id="GO:0003677">
    <property type="term" value="F:DNA binding"/>
    <property type="evidence" value="ECO:0007669"/>
    <property type="project" value="UniProtKB-KW"/>
</dbReference>
<reference evidence="5" key="1">
    <citation type="submission" date="2020-12" db="EMBL/GenBank/DDBJ databases">
        <title>Genomic characterization of non-nitrogen-fixing Frankia strains.</title>
        <authorList>
            <person name="Carlos-Shanley C."/>
            <person name="Guerra T."/>
            <person name="Hahn D."/>
        </authorList>
    </citation>
    <scope>NUCLEOTIDE SEQUENCE</scope>
    <source>
        <strain evidence="5">CN6</strain>
    </source>
</reference>
<keyword evidence="1" id="KW-0805">Transcription regulation</keyword>
<dbReference type="EMBL" id="JAEACQ010000197">
    <property type="protein sequence ID" value="MBL7628915.1"/>
    <property type="molecule type" value="Genomic_DNA"/>
</dbReference>
<dbReference type="SMART" id="SM00347">
    <property type="entry name" value="HTH_MARR"/>
    <property type="match status" value="1"/>
</dbReference>
<evidence type="ECO:0000256" key="2">
    <source>
        <dbReference type="ARBA" id="ARBA00023125"/>
    </source>
</evidence>
<dbReference type="InterPro" id="IPR023187">
    <property type="entry name" value="Tscrpt_reg_MarR-type_CS"/>
</dbReference>
<dbReference type="Gene3D" id="1.10.10.10">
    <property type="entry name" value="Winged helix-like DNA-binding domain superfamily/Winged helix DNA-binding domain"/>
    <property type="match status" value="1"/>
</dbReference>
<dbReference type="AlphaFoldDB" id="A0A937RH75"/>
<organism evidence="5 6">
    <name type="scientific">Frankia nepalensis</name>
    <dbReference type="NCBI Taxonomy" id="1836974"/>
    <lineage>
        <taxon>Bacteria</taxon>
        <taxon>Bacillati</taxon>
        <taxon>Actinomycetota</taxon>
        <taxon>Actinomycetes</taxon>
        <taxon>Frankiales</taxon>
        <taxon>Frankiaceae</taxon>
        <taxon>Frankia</taxon>
    </lineage>
</organism>
<name>A0A937RH75_9ACTN</name>
<keyword evidence="6" id="KW-1185">Reference proteome</keyword>
<dbReference type="PROSITE" id="PS01117">
    <property type="entry name" value="HTH_MARR_1"/>
    <property type="match status" value="1"/>
</dbReference>
<dbReference type="RefSeq" id="WP_203004901.1">
    <property type="nucleotide sequence ID" value="NZ_JADWYU010000137.1"/>
</dbReference>
<keyword evidence="2" id="KW-0238">DNA-binding</keyword>
<evidence type="ECO:0000256" key="1">
    <source>
        <dbReference type="ARBA" id="ARBA00023015"/>
    </source>
</evidence>
<gene>
    <name evidence="5" type="ORF">I7412_17480</name>
</gene>
<dbReference type="PROSITE" id="PS50995">
    <property type="entry name" value="HTH_MARR_2"/>
    <property type="match status" value="1"/>
</dbReference>
<evidence type="ECO:0000313" key="5">
    <source>
        <dbReference type="EMBL" id="MBL7628915.1"/>
    </source>
</evidence>
<dbReference type="PRINTS" id="PR00598">
    <property type="entry name" value="HTHMARR"/>
</dbReference>
<dbReference type="GO" id="GO:0003700">
    <property type="term" value="F:DNA-binding transcription factor activity"/>
    <property type="evidence" value="ECO:0007669"/>
    <property type="project" value="InterPro"/>
</dbReference>
<dbReference type="InterPro" id="IPR036388">
    <property type="entry name" value="WH-like_DNA-bd_sf"/>
</dbReference>